<feature type="domain" description="CoA-binding" evidence="5">
    <location>
        <begin position="7"/>
        <end position="102"/>
    </location>
</feature>
<comment type="caution">
    <text evidence="6">The sequence shown here is derived from an EMBL/GenBank/DDBJ whole genome shotgun (WGS) entry which is preliminary data.</text>
</comment>
<sequence>MRDIRPLVAPRSIAVIGASTNAQKSGGVLFHNLVRGGFSGPLYPINPNAPEVMGRKAYPRLADVPETVDLVYIVLPRDHVETAVKQCIAAGARAASIITAGFAEASEAGRADQERIRAMAREAGLLLGGPNTIGMVNAECGMMGSFVNFPRWESGGVSLFTQTGIFTGALMLGVMSAETQRLPVGKSIDVGNKIDVDELDFLDFVADDPGTTVIGFYIETILRPAEFLARAREVRKSKPIVMLKPGRTADGARASLAHTGSRETDGAALDAAIAEAGIIRVADETEFVDALRTLAFLPRPKGRRVGIATTSGALGVMATDLVVEAGLTLSSFAPETVARMRGILPDWLPPENPFDFWIGIDVKGPREAHEVGLGAMLADPATDMLLCTLLAPGNADFPEFGDLMKRLRREHDKPVVLVIYGGAARERWVRDIEGAGIPVLRTTRDGARALALLAQAAA</sequence>
<dbReference type="InterPro" id="IPR051538">
    <property type="entry name" value="Acyl-CoA_Synth/Transferase"/>
</dbReference>
<dbReference type="PANTHER" id="PTHR43334:SF1">
    <property type="entry name" value="3-HYDROXYPROPIONATE--COA LIGASE [ADP-FORMING]"/>
    <property type="match status" value="1"/>
</dbReference>
<dbReference type="Gene3D" id="3.40.50.261">
    <property type="entry name" value="Succinyl-CoA synthetase domains"/>
    <property type="match status" value="2"/>
</dbReference>
<evidence type="ECO:0000313" key="6">
    <source>
        <dbReference type="EMBL" id="MDC7787850.1"/>
    </source>
</evidence>
<dbReference type="Pfam" id="PF13607">
    <property type="entry name" value="Succ_CoA_lig"/>
    <property type="match status" value="1"/>
</dbReference>
<dbReference type="SUPFAM" id="SSF52210">
    <property type="entry name" value="Succinyl-CoA synthetase domains"/>
    <property type="match status" value="2"/>
</dbReference>
<dbReference type="SMART" id="SM00881">
    <property type="entry name" value="CoA_binding"/>
    <property type="match status" value="1"/>
</dbReference>
<reference evidence="6" key="1">
    <citation type="journal article" date="2023" name="Microbiol Resour">
        <title>Genome Sequences of Rhodoplanes serenus and Two Thermotolerant Strains, Rhodoplanes tepidamans and 'Rhodoplanes cryptolactis,' Further Refine the Genus.</title>
        <authorList>
            <person name="Rayyan A.A."/>
            <person name="Kyndt J.A."/>
        </authorList>
    </citation>
    <scope>NUCLEOTIDE SEQUENCE</scope>
    <source>
        <strain evidence="6">DSM 9987</strain>
    </source>
</reference>
<dbReference type="PANTHER" id="PTHR43334">
    <property type="entry name" value="ACETATE--COA LIGASE [ADP-FORMING]"/>
    <property type="match status" value="1"/>
</dbReference>
<keyword evidence="2" id="KW-0436">Ligase</keyword>
<dbReference type="InterPro" id="IPR036291">
    <property type="entry name" value="NAD(P)-bd_dom_sf"/>
</dbReference>
<dbReference type="Gene3D" id="3.40.50.720">
    <property type="entry name" value="NAD(P)-binding Rossmann-like Domain"/>
    <property type="match status" value="1"/>
</dbReference>
<name>A0ABT5JFQ5_RHOTP</name>
<evidence type="ECO:0000256" key="4">
    <source>
        <dbReference type="ARBA" id="ARBA00022840"/>
    </source>
</evidence>
<evidence type="ECO:0000256" key="1">
    <source>
        <dbReference type="ARBA" id="ARBA00022532"/>
    </source>
</evidence>
<keyword evidence="3" id="KW-0547">Nucleotide-binding</keyword>
<evidence type="ECO:0000256" key="2">
    <source>
        <dbReference type="ARBA" id="ARBA00022598"/>
    </source>
</evidence>
<organism evidence="6 7">
    <name type="scientific">Rhodoplanes tepidamans</name>
    <name type="common">Rhodoplanes cryptolactis</name>
    <dbReference type="NCBI Taxonomy" id="200616"/>
    <lineage>
        <taxon>Bacteria</taxon>
        <taxon>Pseudomonadati</taxon>
        <taxon>Pseudomonadota</taxon>
        <taxon>Alphaproteobacteria</taxon>
        <taxon>Hyphomicrobiales</taxon>
        <taxon>Nitrobacteraceae</taxon>
        <taxon>Rhodoplanes</taxon>
    </lineage>
</organism>
<keyword evidence="4" id="KW-0067">ATP-binding</keyword>
<evidence type="ECO:0000259" key="5">
    <source>
        <dbReference type="SMART" id="SM00881"/>
    </source>
</evidence>
<dbReference type="Pfam" id="PF13380">
    <property type="entry name" value="CoA_binding_2"/>
    <property type="match status" value="1"/>
</dbReference>
<dbReference type="EMBL" id="JAQQLI010000033">
    <property type="protein sequence ID" value="MDC7787850.1"/>
    <property type="molecule type" value="Genomic_DNA"/>
</dbReference>
<protein>
    <submittedName>
        <fullName evidence="6">CoA-binding protein</fullName>
    </submittedName>
</protein>
<keyword evidence="1" id="KW-0816">Tricarboxylic acid cycle</keyword>
<proteinExistence type="predicted"/>
<keyword evidence="7" id="KW-1185">Reference proteome</keyword>
<dbReference type="InterPro" id="IPR016102">
    <property type="entry name" value="Succinyl-CoA_synth-like"/>
</dbReference>
<dbReference type="InterPro" id="IPR032875">
    <property type="entry name" value="Succ_CoA_lig_flav_dom"/>
</dbReference>
<dbReference type="RefSeq" id="WP_272778688.1">
    <property type="nucleotide sequence ID" value="NZ_JAQQLI010000033.1"/>
</dbReference>
<gene>
    <name evidence="6" type="ORF">PQJ73_19350</name>
</gene>
<evidence type="ECO:0000256" key="3">
    <source>
        <dbReference type="ARBA" id="ARBA00022741"/>
    </source>
</evidence>
<evidence type="ECO:0000313" key="7">
    <source>
        <dbReference type="Proteomes" id="UP001165652"/>
    </source>
</evidence>
<accession>A0ABT5JFQ5</accession>
<dbReference type="InterPro" id="IPR003781">
    <property type="entry name" value="CoA-bd"/>
</dbReference>
<dbReference type="Proteomes" id="UP001165652">
    <property type="component" value="Unassembled WGS sequence"/>
</dbReference>
<dbReference type="SUPFAM" id="SSF51735">
    <property type="entry name" value="NAD(P)-binding Rossmann-fold domains"/>
    <property type="match status" value="1"/>
</dbReference>
<reference evidence="6" key="2">
    <citation type="submission" date="2023-02" db="EMBL/GenBank/DDBJ databases">
        <authorList>
            <person name="Rayyan A."/>
            <person name="Meyer T."/>
            <person name="Kyndt J.A."/>
        </authorList>
    </citation>
    <scope>NUCLEOTIDE SEQUENCE</scope>
    <source>
        <strain evidence="6">DSM 9987</strain>
    </source>
</reference>